<accession>A0A9X4IBV6</accession>
<dbReference type="Pfam" id="PF05265">
    <property type="entry name" value="DUF723"/>
    <property type="match status" value="1"/>
</dbReference>
<dbReference type="InterPro" id="IPR007929">
    <property type="entry name" value="DUF723"/>
</dbReference>
<reference evidence="1" key="1">
    <citation type="submission" date="2022-10" db="EMBL/GenBank/DDBJ databases">
        <authorList>
            <person name="Boutroux M."/>
        </authorList>
    </citation>
    <scope>NUCLEOTIDE SEQUENCE</scope>
    <source>
        <strain evidence="1">51.81</strain>
    </source>
</reference>
<evidence type="ECO:0000313" key="1">
    <source>
        <dbReference type="EMBL" id="MDD9328809.1"/>
    </source>
</evidence>
<dbReference type="Proteomes" id="UP001149607">
    <property type="component" value="Chromosome"/>
</dbReference>
<evidence type="ECO:0000313" key="2">
    <source>
        <dbReference type="EMBL" id="WWY03139.1"/>
    </source>
</evidence>
<proteinExistence type="predicted"/>
<dbReference type="EMBL" id="CP146598">
    <property type="protein sequence ID" value="WWY03139.1"/>
    <property type="molecule type" value="Genomic_DNA"/>
</dbReference>
<organism evidence="1">
    <name type="scientific">Neisseria leonii</name>
    <dbReference type="NCBI Taxonomy" id="2995413"/>
    <lineage>
        <taxon>Bacteria</taxon>
        <taxon>Pseudomonadati</taxon>
        <taxon>Pseudomonadota</taxon>
        <taxon>Betaproteobacteria</taxon>
        <taxon>Neisseriales</taxon>
        <taxon>Neisseriaceae</taxon>
        <taxon>Neisseria</taxon>
    </lineage>
</organism>
<evidence type="ECO:0000313" key="3">
    <source>
        <dbReference type="Proteomes" id="UP001149607"/>
    </source>
</evidence>
<sequence>MAMTFEQACERVETVFSHVRLTEFSGVKYPCKVFCETHGEVEWSTYKALMASTQGCPKCAEGSRRRNIKEGLRQAKSVKQHLEEVADRLVSERIRLRLSRIQVAQALRVESNHWIGYESAVQAVPPEVYEALSNLDFDVDYILTGLDQQAFNNQ</sequence>
<dbReference type="RefSeq" id="WP_274585853.1">
    <property type="nucleotide sequence ID" value="NZ_CP146598.1"/>
</dbReference>
<name>A0A9X4IBV6_9NEIS</name>
<reference evidence="2" key="2">
    <citation type="submission" date="2024-02" db="EMBL/GenBank/DDBJ databases">
        <title>Neisseria leonii sp. nov.</title>
        <authorList>
            <person name="Boutroux M."/>
            <person name="Favre-Rochex S."/>
            <person name="Gorgette O."/>
            <person name="Touak G."/>
            <person name="Muhle E."/>
            <person name="Chesneau O."/>
            <person name="Clermont D."/>
            <person name="Rahi P."/>
        </authorList>
    </citation>
    <scope>NUCLEOTIDE SEQUENCE</scope>
    <source>
        <strain evidence="2">51.81</strain>
    </source>
</reference>
<protein>
    <submittedName>
        <fullName evidence="1">DUF723 domain-containing protein</fullName>
    </submittedName>
</protein>
<dbReference type="AlphaFoldDB" id="A0A9X4IBV6"/>
<keyword evidence="3" id="KW-1185">Reference proteome</keyword>
<dbReference type="EMBL" id="JAPQFL010000018">
    <property type="protein sequence ID" value="MDD9328809.1"/>
    <property type="molecule type" value="Genomic_DNA"/>
</dbReference>
<gene>
    <name evidence="1" type="ORF">ORY91_000083</name>
    <name evidence="2" type="ORF">V9W64_10735</name>
</gene>